<organism evidence="1">
    <name type="scientific">marine sediment metagenome</name>
    <dbReference type="NCBI Taxonomy" id="412755"/>
    <lineage>
        <taxon>unclassified sequences</taxon>
        <taxon>metagenomes</taxon>
        <taxon>ecological metagenomes</taxon>
    </lineage>
</organism>
<dbReference type="EMBL" id="BARU01041338">
    <property type="protein sequence ID" value="GAH87291.1"/>
    <property type="molecule type" value="Genomic_DNA"/>
</dbReference>
<dbReference type="AlphaFoldDB" id="X1IXV0"/>
<comment type="caution">
    <text evidence="1">The sequence shown here is derived from an EMBL/GenBank/DDBJ whole genome shotgun (WGS) entry which is preliminary data.</text>
</comment>
<name>X1IXV0_9ZZZZ</name>
<dbReference type="Gene3D" id="1.10.10.60">
    <property type="entry name" value="Homeodomain-like"/>
    <property type="match status" value="1"/>
</dbReference>
<proteinExistence type="predicted"/>
<protein>
    <submittedName>
        <fullName evidence="1">Uncharacterized protein</fullName>
    </submittedName>
</protein>
<sequence length="64" mass="7547">ADKLYLCRQRHRISKHNWTDAEKIERMRQLYVDEGLNCTEVAKIVGKGRTSVQNHLNKLGVIRR</sequence>
<reference evidence="1" key="1">
    <citation type="journal article" date="2014" name="Front. Microbiol.">
        <title>High frequency of phylogenetically diverse reductive dehalogenase-homologous genes in deep subseafloor sedimentary metagenomes.</title>
        <authorList>
            <person name="Kawai M."/>
            <person name="Futagami T."/>
            <person name="Toyoda A."/>
            <person name="Takaki Y."/>
            <person name="Nishi S."/>
            <person name="Hori S."/>
            <person name="Arai W."/>
            <person name="Tsubouchi T."/>
            <person name="Morono Y."/>
            <person name="Uchiyama I."/>
            <person name="Ito T."/>
            <person name="Fujiyama A."/>
            <person name="Inagaki F."/>
            <person name="Takami H."/>
        </authorList>
    </citation>
    <scope>NUCLEOTIDE SEQUENCE</scope>
    <source>
        <strain evidence="1">Expedition CK06-06</strain>
    </source>
</reference>
<evidence type="ECO:0000313" key="1">
    <source>
        <dbReference type="EMBL" id="GAH87291.1"/>
    </source>
</evidence>
<gene>
    <name evidence="1" type="ORF">S03H2_63752</name>
</gene>
<feature type="non-terminal residue" evidence="1">
    <location>
        <position position="1"/>
    </location>
</feature>
<accession>X1IXV0</accession>